<proteinExistence type="predicted"/>
<dbReference type="EMBL" id="JAIWYP010000014">
    <property type="protein sequence ID" value="KAH3713699.1"/>
    <property type="molecule type" value="Genomic_DNA"/>
</dbReference>
<sequence length="101" mass="11508">MLILIINVGDQCVKGCDVKVMQESTAETPTCWGFTLKELQVEQSKDKDLTIIAEWLLKGKEPDEGIVFLASPEAKYYWVKKELFQLVDGVLFKQKLNSKDL</sequence>
<dbReference type="AlphaFoldDB" id="A0A9D4HB49"/>
<evidence type="ECO:0000313" key="2">
    <source>
        <dbReference type="Proteomes" id="UP000828390"/>
    </source>
</evidence>
<keyword evidence="2" id="KW-1185">Reference proteome</keyword>
<protein>
    <submittedName>
        <fullName evidence="1">Uncharacterized protein</fullName>
    </submittedName>
</protein>
<organism evidence="1 2">
    <name type="scientific">Dreissena polymorpha</name>
    <name type="common">Zebra mussel</name>
    <name type="synonym">Mytilus polymorpha</name>
    <dbReference type="NCBI Taxonomy" id="45954"/>
    <lineage>
        <taxon>Eukaryota</taxon>
        <taxon>Metazoa</taxon>
        <taxon>Spiralia</taxon>
        <taxon>Lophotrochozoa</taxon>
        <taxon>Mollusca</taxon>
        <taxon>Bivalvia</taxon>
        <taxon>Autobranchia</taxon>
        <taxon>Heteroconchia</taxon>
        <taxon>Euheterodonta</taxon>
        <taxon>Imparidentia</taxon>
        <taxon>Neoheterodontei</taxon>
        <taxon>Myida</taxon>
        <taxon>Dreissenoidea</taxon>
        <taxon>Dreissenidae</taxon>
        <taxon>Dreissena</taxon>
    </lineage>
</organism>
<name>A0A9D4HB49_DREPO</name>
<accession>A0A9D4HB49</accession>
<gene>
    <name evidence="1" type="ORF">DPMN_073496</name>
</gene>
<reference evidence="1" key="1">
    <citation type="journal article" date="2019" name="bioRxiv">
        <title>The Genome of the Zebra Mussel, Dreissena polymorpha: A Resource for Invasive Species Research.</title>
        <authorList>
            <person name="McCartney M.A."/>
            <person name="Auch B."/>
            <person name="Kono T."/>
            <person name="Mallez S."/>
            <person name="Zhang Y."/>
            <person name="Obille A."/>
            <person name="Becker A."/>
            <person name="Abrahante J.E."/>
            <person name="Garbe J."/>
            <person name="Badalamenti J.P."/>
            <person name="Herman A."/>
            <person name="Mangelson H."/>
            <person name="Liachko I."/>
            <person name="Sullivan S."/>
            <person name="Sone E.D."/>
            <person name="Koren S."/>
            <person name="Silverstein K.A.T."/>
            <person name="Beckman K.B."/>
            <person name="Gohl D.M."/>
        </authorList>
    </citation>
    <scope>NUCLEOTIDE SEQUENCE</scope>
    <source>
        <strain evidence="1">Duluth1</strain>
        <tissue evidence="1">Whole animal</tissue>
    </source>
</reference>
<evidence type="ECO:0000313" key="1">
    <source>
        <dbReference type="EMBL" id="KAH3713699.1"/>
    </source>
</evidence>
<dbReference type="Proteomes" id="UP000828390">
    <property type="component" value="Unassembled WGS sequence"/>
</dbReference>
<comment type="caution">
    <text evidence="1">The sequence shown here is derived from an EMBL/GenBank/DDBJ whole genome shotgun (WGS) entry which is preliminary data.</text>
</comment>
<reference evidence="1" key="2">
    <citation type="submission" date="2020-11" db="EMBL/GenBank/DDBJ databases">
        <authorList>
            <person name="McCartney M.A."/>
            <person name="Auch B."/>
            <person name="Kono T."/>
            <person name="Mallez S."/>
            <person name="Becker A."/>
            <person name="Gohl D.M."/>
            <person name="Silverstein K.A.T."/>
            <person name="Koren S."/>
            <person name="Bechman K.B."/>
            <person name="Herman A."/>
            <person name="Abrahante J.E."/>
            <person name="Garbe J."/>
        </authorList>
    </citation>
    <scope>NUCLEOTIDE SEQUENCE</scope>
    <source>
        <strain evidence="1">Duluth1</strain>
        <tissue evidence="1">Whole animal</tissue>
    </source>
</reference>